<accession>A0A873WH89</accession>
<dbReference type="InterPro" id="IPR057548">
    <property type="entry name" value="S-AdoMet_lyase-like"/>
</dbReference>
<dbReference type="Proteomes" id="UP000663070">
    <property type="component" value="Segment"/>
</dbReference>
<evidence type="ECO:0000313" key="1">
    <source>
        <dbReference type="EMBL" id="QPB11950.1"/>
    </source>
</evidence>
<name>A0A873WH89_9CAUD</name>
<sequence>MLHTNEPANKIMVALSAYRATNNANTNSERQMVLLNALKAGGFEILDDNMTGCFREEGQTEFSIEESVMVLCHDVLEVGLLARLAKEGFQQDCVMAVTTQTHTTRFVTYNDEGQVIFSKPMGSLQQVDKDSLNKLEGFTRDSIGNYWAVIS</sequence>
<dbReference type="Pfam" id="PF23780">
    <property type="entry name" value="S-AdoMet_lyase"/>
    <property type="match status" value="1"/>
</dbReference>
<dbReference type="EMBL" id="MW057854">
    <property type="protein sequence ID" value="QPB11950.1"/>
    <property type="molecule type" value="Genomic_DNA"/>
</dbReference>
<proteinExistence type="predicted"/>
<protein>
    <submittedName>
        <fullName evidence="1">Uncharacterized protein</fullName>
    </submittedName>
</protein>
<reference evidence="1" key="1">
    <citation type="submission" date="2020-10" db="EMBL/GenBank/DDBJ databases">
        <title>Novel bacteriophages targeting Providencia spp. as potential agents for phage therapy.</title>
        <authorList>
            <person name="Rakov C."/>
            <person name="Alkalay-Oren S."/>
            <person name="Coppenhagen-Glazer S."/>
            <person name="Hazan R."/>
        </authorList>
    </citation>
    <scope>NUCLEOTIDE SEQUENCE</scope>
</reference>
<keyword evidence="2" id="KW-1185">Reference proteome</keyword>
<organism evidence="1 2">
    <name type="scientific">Providencia phage PSTCR2</name>
    <dbReference type="NCBI Taxonomy" id="2783544"/>
    <lineage>
        <taxon>Viruses</taxon>
        <taxon>Duplodnaviria</taxon>
        <taxon>Heunggongvirae</taxon>
        <taxon>Uroviricota</taxon>
        <taxon>Caudoviricetes</taxon>
        <taxon>Autographivirales</taxon>
        <taxon>Autotranscriptaviridae</taxon>
        <taxon>Studiervirinae</taxon>
        <taxon>Solymavirus</taxon>
        <taxon>Solymavirus PSTCR2</taxon>
    </lineage>
</organism>
<evidence type="ECO:0000313" key="2">
    <source>
        <dbReference type="Proteomes" id="UP000663070"/>
    </source>
</evidence>